<comment type="caution">
    <text evidence="1">The sequence shown here is derived from an EMBL/GenBank/DDBJ whole genome shotgun (WGS) entry which is preliminary data.</text>
</comment>
<dbReference type="RefSeq" id="WP_187012965.1">
    <property type="nucleotide sequence ID" value="NZ_JACRWG010000072.1"/>
</dbReference>
<name>A0ABR7KDT7_9FIRM</name>
<evidence type="ECO:0000313" key="2">
    <source>
        <dbReference type="Proteomes" id="UP000603474"/>
    </source>
</evidence>
<dbReference type="Proteomes" id="UP000603474">
    <property type="component" value="Unassembled WGS sequence"/>
</dbReference>
<proteinExistence type="predicted"/>
<protein>
    <submittedName>
        <fullName evidence="1">Uncharacterized protein</fullName>
    </submittedName>
</protein>
<accession>A0ABR7KDT7</accession>
<dbReference type="EMBL" id="JACRWG010000072">
    <property type="protein sequence ID" value="MBC6010885.1"/>
    <property type="molecule type" value="Genomic_DNA"/>
</dbReference>
<sequence length="47" mass="5607">MFVRSHHYRVDINFEISKVSIPAIYNNKRLDIPFFIQKEGKRLGNTL</sequence>
<evidence type="ECO:0000313" key="1">
    <source>
        <dbReference type="EMBL" id="MBC6010885.1"/>
    </source>
</evidence>
<keyword evidence="2" id="KW-1185">Reference proteome</keyword>
<organism evidence="1 2">
    <name type="scientific">Catenibacterium faecis</name>
    <dbReference type="NCBI Taxonomy" id="2764323"/>
    <lineage>
        <taxon>Bacteria</taxon>
        <taxon>Bacillati</taxon>
        <taxon>Bacillota</taxon>
        <taxon>Erysipelotrichia</taxon>
        <taxon>Erysipelotrichales</taxon>
        <taxon>Coprobacillaceae</taxon>
        <taxon>Catenibacterium</taxon>
    </lineage>
</organism>
<gene>
    <name evidence="1" type="ORF">H8909_11725</name>
</gene>
<reference evidence="1 2" key="1">
    <citation type="submission" date="2020-08" db="EMBL/GenBank/DDBJ databases">
        <authorList>
            <person name="Liu C."/>
            <person name="Sun Q."/>
        </authorList>
    </citation>
    <scope>NUCLEOTIDE SEQUENCE [LARGE SCALE GENOMIC DNA]</scope>
    <source>
        <strain evidence="1 2">NSJ-22</strain>
    </source>
</reference>